<dbReference type="GO" id="GO:0019867">
    <property type="term" value="C:outer membrane"/>
    <property type="evidence" value="ECO:0007669"/>
    <property type="project" value="InterPro"/>
</dbReference>
<dbReference type="Pfam" id="PF04355">
    <property type="entry name" value="BamE"/>
    <property type="match status" value="1"/>
</dbReference>
<name>A0A956SEF1_UNCEI</name>
<dbReference type="EMBL" id="JAGQHS010000110">
    <property type="protein sequence ID" value="MCA9757642.1"/>
    <property type="molecule type" value="Genomic_DNA"/>
</dbReference>
<dbReference type="AlphaFoldDB" id="A0A956SEF1"/>
<organism evidence="2 3">
    <name type="scientific">Eiseniibacteriota bacterium</name>
    <dbReference type="NCBI Taxonomy" id="2212470"/>
    <lineage>
        <taxon>Bacteria</taxon>
        <taxon>Candidatus Eiseniibacteriota</taxon>
    </lineage>
</organism>
<feature type="domain" description="Outer membrane protein assembly factor BamE" evidence="1">
    <location>
        <begin position="39"/>
        <end position="101"/>
    </location>
</feature>
<dbReference type="Proteomes" id="UP000739538">
    <property type="component" value="Unassembled WGS sequence"/>
</dbReference>
<protein>
    <submittedName>
        <fullName evidence="2">Outer membrane protein assembly factor BamE</fullName>
    </submittedName>
</protein>
<proteinExistence type="predicted"/>
<sequence>MRRQGRRCARAVGLSIPVLALLLLPGCATVGHDFPVSYVSSIEKGVTTQTQIHDRFGDPWRVGVEDGQTTWTYGKYKYRMFGQPSTTDLVVRFDNAGVVASYSFSTTEHETMSGN</sequence>
<evidence type="ECO:0000259" key="1">
    <source>
        <dbReference type="Pfam" id="PF04355"/>
    </source>
</evidence>
<reference evidence="2" key="1">
    <citation type="submission" date="2020-04" db="EMBL/GenBank/DDBJ databases">
        <authorList>
            <person name="Zhang T."/>
        </authorList>
    </citation>
    <scope>NUCLEOTIDE SEQUENCE</scope>
    <source>
        <strain evidence="2">HKST-UBA02</strain>
    </source>
</reference>
<gene>
    <name evidence="2" type="primary">bamE</name>
    <name evidence="2" type="ORF">KDA27_17695</name>
</gene>
<reference evidence="2" key="2">
    <citation type="journal article" date="2021" name="Microbiome">
        <title>Successional dynamics and alternative stable states in a saline activated sludge microbial community over 9 years.</title>
        <authorList>
            <person name="Wang Y."/>
            <person name="Ye J."/>
            <person name="Ju F."/>
            <person name="Liu L."/>
            <person name="Boyd J.A."/>
            <person name="Deng Y."/>
            <person name="Parks D.H."/>
            <person name="Jiang X."/>
            <person name="Yin X."/>
            <person name="Woodcroft B.J."/>
            <person name="Tyson G.W."/>
            <person name="Hugenholtz P."/>
            <person name="Polz M.F."/>
            <person name="Zhang T."/>
        </authorList>
    </citation>
    <scope>NUCLEOTIDE SEQUENCE</scope>
    <source>
        <strain evidence="2">HKST-UBA02</strain>
    </source>
</reference>
<accession>A0A956SEF1</accession>
<comment type="caution">
    <text evidence="2">The sequence shown here is derived from an EMBL/GenBank/DDBJ whole genome shotgun (WGS) entry which is preliminary data.</text>
</comment>
<dbReference type="InterPro" id="IPR007450">
    <property type="entry name" value="BamE_dom"/>
</dbReference>
<evidence type="ECO:0000313" key="3">
    <source>
        <dbReference type="Proteomes" id="UP000739538"/>
    </source>
</evidence>
<evidence type="ECO:0000313" key="2">
    <source>
        <dbReference type="EMBL" id="MCA9757642.1"/>
    </source>
</evidence>